<proteinExistence type="predicted"/>
<name>A0ABY8QX25_9MICO</name>
<dbReference type="SUPFAM" id="SSF51726">
    <property type="entry name" value="UROD/MetE-like"/>
    <property type="match status" value="1"/>
</dbReference>
<sequence>MVTADGSWPGTDVREAHNIVFGELGAGVPVSESAYPMPFLPRLESRGPGADLAGYAAGLLVDLHVDMQPHGWRIVDHAGKDARRTAAIRNRDIDTLAEFAEGYAGPLGLTVLGPWSLTANLWLGRGERVVVDPGARRDVLQSYAEGVADFISRVRNAVPDADIVVRLEETALSHVLSGRLPTVSGFGRLPSVPEQHAQLGLRSVVKRLRTAGASTVAMRLAGSAEALEWQSADGPRSMIEFAAGADADAIAVDLPELNVARWESVARIVGSGTRLWAGIPSGESNPKTAVTAGVDAVRRPWRELGLPLMLLDDIVLMNAGSLAAGSVPAARRTLAGLVAVRRALSEAAHEG</sequence>
<gene>
    <name evidence="1" type="ORF">LWF01_04170</name>
</gene>
<dbReference type="InterPro" id="IPR038071">
    <property type="entry name" value="UROD/MetE-like_sf"/>
</dbReference>
<dbReference type="RefSeq" id="WP_349639784.1">
    <property type="nucleotide sequence ID" value="NZ_CP090958.1"/>
</dbReference>
<evidence type="ECO:0000313" key="1">
    <source>
        <dbReference type="EMBL" id="WGW12976.1"/>
    </source>
</evidence>
<evidence type="ECO:0000313" key="2">
    <source>
        <dbReference type="Proteomes" id="UP001209083"/>
    </source>
</evidence>
<keyword evidence="2" id="KW-1185">Reference proteome</keyword>
<reference evidence="1 2" key="1">
    <citation type="submission" date="2023-05" db="EMBL/GenBank/DDBJ databases">
        <title>Lithophilousrod everest ZFBP1038 complete genpme.</title>
        <authorList>
            <person name="Tian M."/>
        </authorList>
    </citation>
    <scope>NUCLEOTIDE SEQUENCE [LARGE SCALE GENOMIC DNA]</scope>
    <source>
        <strain evidence="1 2">ZFBP1038</strain>
    </source>
</reference>
<accession>A0ABY8QX25</accession>
<organism evidence="1 2">
    <name type="scientific">Saxibacter everestensis</name>
    <dbReference type="NCBI Taxonomy" id="2909229"/>
    <lineage>
        <taxon>Bacteria</taxon>
        <taxon>Bacillati</taxon>
        <taxon>Actinomycetota</taxon>
        <taxon>Actinomycetes</taxon>
        <taxon>Micrococcales</taxon>
        <taxon>Brevibacteriaceae</taxon>
        <taxon>Saxibacter</taxon>
    </lineage>
</organism>
<protein>
    <submittedName>
        <fullName evidence="1">Methionine synthase</fullName>
    </submittedName>
</protein>
<dbReference type="Proteomes" id="UP001209083">
    <property type="component" value="Chromosome"/>
</dbReference>
<dbReference type="EMBL" id="CP090958">
    <property type="protein sequence ID" value="WGW12976.1"/>
    <property type="molecule type" value="Genomic_DNA"/>
</dbReference>